<dbReference type="GeneID" id="60588874"/>
<sequence length="137" mass="15209">MQTVTVSRRLDASPERVRAAMDDLEAFMLAAGFTEVALDGETMHLENQVGLATVTLDLRLVDDESDLAYEQADGFFETMDTVYHVEPVDGATEVTATTDFELDVALVGQILDATVIKRQRRHELESQFDWLEAEVAG</sequence>
<dbReference type="InterPro" id="IPR023393">
    <property type="entry name" value="START-like_dom_sf"/>
</dbReference>
<proteinExistence type="predicted"/>
<dbReference type="OrthoDB" id="303611at2157"/>
<dbReference type="Pfam" id="PF10604">
    <property type="entry name" value="Polyketide_cyc2"/>
    <property type="match status" value="1"/>
</dbReference>
<dbReference type="Proteomes" id="UP000595001">
    <property type="component" value="Chromosome"/>
</dbReference>
<gene>
    <name evidence="1" type="ORF">I7X12_10235</name>
</gene>
<keyword evidence="2" id="KW-1185">Reference proteome</keyword>
<dbReference type="EMBL" id="CP065856">
    <property type="protein sequence ID" value="QPV64953.1"/>
    <property type="molecule type" value="Genomic_DNA"/>
</dbReference>
<protein>
    <submittedName>
        <fullName evidence="1">SRPBCC family protein</fullName>
    </submittedName>
</protein>
<evidence type="ECO:0000313" key="2">
    <source>
        <dbReference type="Proteomes" id="UP000595001"/>
    </source>
</evidence>
<dbReference type="InterPro" id="IPR019587">
    <property type="entry name" value="Polyketide_cyclase/dehydratase"/>
</dbReference>
<organism evidence="1 2">
    <name type="scientific">Halosimplex litoreum</name>
    <dbReference type="NCBI Taxonomy" id="1198301"/>
    <lineage>
        <taxon>Archaea</taxon>
        <taxon>Methanobacteriati</taxon>
        <taxon>Methanobacteriota</taxon>
        <taxon>Stenosarchaea group</taxon>
        <taxon>Halobacteria</taxon>
        <taxon>Halobacteriales</taxon>
        <taxon>Haloarculaceae</taxon>
        <taxon>Halosimplex</taxon>
    </lineage>
</organism>
<dbReference type="AlphaFoldDB" id="A0A7U3WBF8"/>
<reference evidence="1 2" key="1">
    <citation type="submission" date="2020-12" db="EMBL/GenBank/DDBJ databases">
        <title>Halosimplex halophilum sp. nov. and Halosimplex salinum sp. nov., two new members of the genus Halosimplex.</title>
        <authorList>
            <person name="Cui H.L."/>
        </authorList>
    </citation>
    <scope>NUCLEOTIDE SEQUENCE [LARGE SCALE GENOMIC DNA]</scope>
    <source>
        <strain evidence="1 2">YGH94</strain>
    </source>
</reference>
<evidence type="ECO:0000313" key="1">
    <source>
        <dbReference type="EMBL" id="QPV64953.1"/>
    </source>
</evidence>
<dbReference type="RefSeq" id="WP_198063711.1">
    <property type="nucleotide sequence ID" value="NZ_CP065856.1"/>
</dbReference>
<dbReference type="Gene3D" id="3.30.530.20">
    <property type="match status" value="1"/>
</dbReference>
<dbReference type="SUPFAM" id="SSF55961">
    <property type="entry name" value="Bet v1-like"/>
    <property type="match status" value="1"/>
</dbReference>
<dbReference type="KEGG" id="hlt:I7X12_10235"/>
<name>A0A7U3WBF8_9EURY</name>
<accession>A0A7U3WBF8</accession>